<dbReference type="AlphaFoldDB" id="A0A1L9C590"/>
<organism evidence="2 5">
    <name type="scientific">Methanohalophilus portucalensis FDF-1</name>
    <dbReference type="NCBI Taxonomy" id="523843"/>
    <lineage>
        <taxon>Archaea</taxon>
        <taxon>Methanobacteriati</taxon>
        <taxon>Methanobacteriota</taxon>
        <taxon>Stenosarchaea group</taxon>
        <taxon>Methanomicrobia</taxon>
        <taxon>Methanosarcinales</taxon>
        <taxon>Methanosarcinaceae</taxon>
        <taxon>Methanohalophilus</taxon>
    </lineage>
</organism>
<dbReference type="Pfam" id="PF08463">
    <property type="entry name" value="EcoEI_R_C"/>
    <property type="match status" value="1"/>
</dbReference>
<dbReference type="EMBL" id="JWTK01000002">
    <property type="protein sequence ID" value="OJH49664.1"/>
    <property type="molecule type" value="Genomic_DNA"/>
</dbReference>
<gene>
    <name evidence="3" type="ORF">EFE41_02660</name>
    <name evidence="2" type="ORF">MPF_0452</name>
    <name evidence="4" type="ORF">SAMN06264941_0886</name>
</gene>
<dbReference type="Proteomes" id="UP000193969">
    <property type="component" value="Unassembled WGS sequence"/>
</dbReference>
<dbReference type="GO" id="GO:0009035">
    <property type="term" value="F:type I site-specific deoxyribonuclease activity"/>
    <property type="evidence" value="ECO:0007669"/>
    <property type="project" value="UniProtKB-EC"/>
</dbReference>
<dbReference type="InterPro" id="IPR006935">
    <property type="entry name" value="Helicase/UvrB_N"/>
</dbReference>
<dbReference type="PANTHER" id="PTHR47396:SF1">
    <property type="entry name" value="ATP-DEPENDENT HELICASE IRC3-RELATED"/>
    <property type="match status" value="1"/>
</dbReference>
<dbReference type="Proteomes" id="UP000185713">
    <property type="component" value="Unassembled WGS sequence"/>
</dbReference>
<dbReference type="EMBL" id="RJJH01000001">
    <property type="protein sequence ID" value="RNI13499.1"/>
    <property type="molecule type" value="Genomic_DNA"/>
</dbReference>
<accession>A0A1L9C590</accession>
<dbReference type="GO" id="GO:0005524">
    <property type="term" value="F:ATP binding"/>
    <property type="evidence" value="ECO:0007669"/>
    <property type="project" value="UniProtKB-KW"/>
</dbReference>
<dbReference type="GO" id="GO:0003677">
    <property type="term" value="F:DNA binding"/>
    <property type="evidence" value="ECO:0007669"/>
    <property type="project" value="UniProtKB-KW"/>
</dbReference>
<dbReference type="InterPro" id="IPR014001">
    <property type="entry name" value="Helicase_ATP-bd"/>
</dbReference>
<dbReference type="GO" id="GO:0120545">
    <property type="term" value="F:nucleic acid conformation isomerase activity"/>
    <property type="evidence" value="ECO:0007669"/>
    <property type="project" value="UniProtKB-ARBA"/>
</dbReference>
<dbReference type="InterPro" id="IPR013670">
    <property type="entry name" value="EcoEI_R_C_dom"/>
</dbReference>
<dbReference type="Pfam" id="PF04851">
    <property type="entry name" value="ResIII"/>
    <property type="match status" value="1"/>
</dbReference>
<dbReference type="SMART" id="SM00487">
    <property type="entry name" value="DEXDc"/>
    <property type="match status" value="1"/>
</dbReference>
<dbReference type="Proteomes" id="UP000278252">
    <property type="component" value="Unassembled WGS sequence"/>
</dbReference>
<dbReference type="Gene3D" id="3.90.1570.30">
    <property type="match status" value="1"/>
</dbReference>
<dbReference type="EMBL" id="FXBN01000001">
    <property type="protein sequence ID" value="SMH34720.1"/>
    <property type="molecule type" value="Genomic_DNA"/>
</dbReference>
<reference evidence="3 7" key="4">
    <citation type="submission" date="2018-10" db="EMBL/GenBank/DDBJ databases">
        <title>Cultivation of a novel Methanohalophilus strain from Kebrit Deep of the Red Sea and a genomic comparison of members of the genus Methanohalophilus.</title>
        <authorList>
            <person name="Guan Y."/>
            <person name="Ngugi D.K."/>
            <person name="Stingl U."/>
        </authorList>
    </citation>
    <scope>NUCLEOTIDE SEQUENCE [LARGE SCALE GENOMIC DNA]</scope>
    <source>
        <strain evidence="3 7">DSM 7471</strain>
    </source>
</reference>
<dbReference type="GO" id="GO:0009307">
    <property type="term" value="P:DNA restriction-modification system"/>
    <property type="evidence" value="ECO:0007669"/>
    <property type="project" value="UniProtKB-KW"/>
</dbReference>
<proteinExistence type="predicted"/>
<evidence type="ECO:0000259" key="1">
    <source>
        <dbReference type="PROSITE" id="PS51192"/>
    </source>
</evidence>
<dbReference type="SUPFAM" id="SSF52540">
    <property type="entry name" value="P-loop containing nucleoside triphosphate hydrolases"/>
    <property type="match status" value="1"/>
</dbReference>
<dbReference type="PROSITE" id="PS51192">
    <property type="entry name" value="HELICASE_ATP_BIND_1"/>
    <property type="match status" value="1"/>
</dbReference>
<keyword evidence="6" id="KW-1185">Reference proteome</keyword>
<keyword evidence="3" id="KW-0540">Nuclease</keyword>
<keyword evidence="3" id="KW-0255">Endonuclease</keyword>
<dbReference type="InterPro" id="IPR050742">
    <property type="entry name" value="Helicase_Restrict-Modif_Enz"/>
</dbReference>
<reference evidence="4" key="3">
    <citation type="submission" date="2017-04" db="EMBL/GenBank/DDBJ databases">
        <authorList>
            <person name="Afonso C.L."/>
            <person name="Miller P.J."/>
            <person name="Scott M.A."/>
            <person name="Spackman E."/>
            <person name="Goraichik I."/>
            <person name="Dimitrov K.M."/>
            <person name="Suarez D.L."/>
            <person name="Swayne D.E."/>
        </authorList>
    </citation>
    <scope>NUCLEOTIDE SEQUENCE [LARGE SCALE GENOMIC DNA]</scope>
    <source>
        <strain evidence="4">FDF-1</strain>
    </source>
</reference>
<evidence type="ECO:0000313" key="7">
    <source>
        <dbReference type="Proteomes" id="UP000278252"/>
    </source>
</evidence>
<dbReference type="InterPro" id="IPR027417">
    <property type="entry name" value="P-loop_NTPase"/>
</dbReference>
<sequence>MSATNDTEVETRLDLIDSELEKWWVPISKYIRTEVNTVQSDFKNCTYILDDGTYKKGDKFIDYLLLADDNSPLAIIEAKKYSKDPDKGRIQARTYAKDIEAQIGRPIPIFLTNGLKWKFIDHSGYEREVSGPFSQDDLWRRLRLYLEQKDPVQYGVNPKIVDRKKSVEIVKILNQHFSNGYRSALIQMATGTGKTRVAMAGCDGLIQSRYVQNILFVADRSVLVTQANTQGFQKFFTEPIADLRNGFTNSSRLYTSTVQTLMTEPDGADVRMYQKFSPGFFDLIIYDEAHRSFYDKNNVVMEYFDSMKLGLTATPKSNESKNTYQLFGCDIGVPTAEYPYEDAVYDGVLVPYSTKVVETEVLTKGIDGSGLSEELKDQLRRQEENPDDLKFEGNEFDFIFMDNETNKLIIQTFLDTCYKSDDGLPSKTIFFCASIDHADHMKKMFDEVAPKIGRYVEVITSDKYRYEDEVGRFKTKSDPRIALSVGVLDTGVDIPEICNLVFIKSVRSSVRFWQMFGRGTRNQESCNHLEWLPNREKNNFFILDFKVGDHSNVEYHLGGQSEDKERKRIGLPEQIFIKRVALLTKDLNKEQQEIIGTHVIETVNSLDTNSHIVRKKLPAIEKIKKSSPFELSQYISDLNSEIVPLIMYNSGNDPNIMRFILEIEELYIHILNEDREAIKELKNYFEIYATNILQKDNLQEVKNNKSLILSMLQDKFWDDLTFARVDQIVREFAPLVKYYEPERGKKYQIDAPDQILMEKDIEFEVKDDPDIGNLLDQNPIAGKIRQGTGVTSAEIKELESLLEGLDKRLTIDRIQRLRGIDYLQFLRDILEIDFDDTPEEVIKTEFEAKVLDGHDYSTEQKRLLNVALSQFIMNKQIELSDFSHDPIAQYRPLDIFDDVNELEEIVDNFSRIQMY</sequence>
<feature type="domain" description="Helicase ATP-binding" evidence="1">
    <location>
        <begin position="175"/>
        <end position="333"/>
    </location>
</feature>
<dbReference type="Gene3D" id="3.40.50.300">
    <property type="entry name" value="P-loop containing nucleotide triphosphate hydrolases"/>
    <property type="match status" value="2"/>
</dbReference>
<dbReference type="OrthoDB" id="121002at2157"/>
<reference evidence="6" key="2">
    <citation type="submission" date="2017-04" db="EMBL/GenBank/DDBJ databases">
        <authorList>
            <person name="Varghese N."/>
            <person name="Submissions S."/>
        </authorList>
    </citation>
    <scope>NUCLEOTIDE SEQUENCE [LARGE SCALE GENOMIC DNA]</scope>
    <source>
        <strain evidence="6">FDF-1</strain>
    </source>
</reference>
<evidence type="ECO:0000313" key="2">
    <source>
        <dbReference type="EMBL" id="OJH49664.1"/>
    </source>
</evidence>
<evidence type="ECO:0000313" key="4">
    <source>
        <dbReference type="EMBL" id="SMH34720.1"/>
    </source>
</evidence>
<reference evidence="2 5" key="1">
    <citation type="submission" date="2014-12" db="EMBL/GenBank/DDBJ databases">
        <title>The genome sequence of Methanohalophilus portucalensis strain FDF1.</title>
        <authorList>
            <person name="Lai M.-C."/>
            <person name="Lai S.-J."/>
        </authorList>
    </citation>
    <scope>NUCLEOTIDE SEQUENCE [LARGE SCALE GENOMIC DNA]</scope>
    <source>
        <strain evidence="2 5">FDF-1</strain>
    </source>
</reference>
<dbReference type="PANTHER" id="PTHR47396">
    <property type="entry name" value="TYPE I RESTRICTION ENZYME ECOKI R PROTEIN"/>
    <property type="match status" value="1"/>
</dbReference>
<dbReference type="GO" id="GO:0005829">
    <property type="term" value="C:cytosol"/>
    <property type="evidence" value="ECO:0007669"/>
    <property type="project" value="TreeGrafter"/>
</dbReference>
<evidence type="ECO:0000313" key="3">
    <source>
        <dbReference type="EMBL" id="RNI13499.1"/>
    </source>
</evidence>
<dbReference type="RefSeq" id="WP_072358641.1">
    <property type="nucleotide sequence ID" value="NZ_FXBN01000001.1"/>
</dbReference>
<dbReference type="STRING" id="523843.SAMN06264941_0886"/>
<evidence type="ECO:0000313" key="5">
    <source>
        <dbReference type="Proteomes" id="UP000185713"/>
    </source>
</evidence>
<evidence type="ECO:0000313" key="6">
    <source>
        <dbReference type="Proteomes" id="UP000193969"/>
    </source>
</evidence>
<keyword evidence="3" id="KW-0378">Hydrolase</keyword>
<protein>
    <submittedName>
        <fullName evidence="3">Restriction endonuclease subunit R</fullName>
    </submittedName>
    <submittedName>
        <fullName evidence="4">Type I restriction enzyme, R subunit</fullName>
    </submittedName>
    <submittedName>
        <fullName evidence="2">Type III restriction enzyme, res subunit</fullName>
    </submittedName>
</protein>
<name>A0A1L9C590_9EURY</name>